<accession>A0A0C9USP1</accession>
<reference evidence="1 2" key="1">
    <citation type="submission" date="2014-06" db="EMBL/GenBank/DDBJ databases">
        <title>Evolutionary Origins and Diversification of the Mycorrhizal Mutualists.</title>
        <authorList>
            <consortium name="DOE Joint Genome Institute"/>
            <consortium name="Mycorrhizal Genomics Consortium"/>
            <person name="Kohler A."/>
            <person name="Kuo A."/>
            <person name="Nagy L.G."/>
            <person name="Floudas D."/>
            <person name="Copeland A."/>
            <person name="Barry K.W."/>
            <person name="Cichocki N."/>
            <person name="Veneault-Fourrey C."/>
            <person name="LaButti K."/>
            <person name="Lindquist E.A."/>
            <person name="Lipzen A."/>
            <person name="Lundell T."/>
            <person name="Morin E."/>
            <person name="Murat C."/>
            <person name="Riley R."/>
            <person name="Ohm R."/>
            <person name="Sun H."/>
            <person name="Tunlid A."/>
            <person name="Henrissat B."/>
            <person name="Grigoriev I.V."/>
            <person name="Hibbett D.S."/>
            <person name="Martin F."/>
        </authorList>
    </citation>
    <scope>NUCLEOTIDE SEQUENCE [LARGE SCALE GENOMIC DNA]</scope>
    <source>
        <strain evidence="1 2">SS14</strain>
    </source>
</reference>
<dbReference type="HOGENOM" id="CLU_027660_0_0_1"/>
<evidence type="ECO:0000313" key="2">
    <source>
        <dbReference type="Proteomes" id="UP000054279"/>
    </source>
</evidence>
<proteinExistence type="predicted"/>
<protein>
    <recommendedName>
        <fullName evidence="3">MYND-type domain-containing protein</fullName>
    </recommendedName>
</protein>
<name>A0A0C9USP1_SPHS4</name>
<gene>
    <name evidence="1" type="ORF">M422DRAFT_778640</name>
</gene>
<dbReference type="EMBL" id="KN837110">
    <property type="protein sequence ID" value="KIJ45858.1"/>
    <property type="molecule type" value="Genomic_DNA"/>
</dbReference>
<dbReference type="SUPFAM" id="SSF144232">
    <property type="entry name" value="HIT/MYND zinc finger-like"/>
    <property type="match status" value="1"/>
</dbReference>
<organism evidence="1 2">
    <name type="scientific">Sphaerobolus stellatus (strain SS14)</name>
    <dbReference type="NCBI Taxonomy" id="990650"/>
    <lineage>
        <taxon>Eukaryota</taxon>
        <taxon>Fungi</taxon>
        <taxon>Dikarya</taxon>
        <taxon>Basidiomycota</taxon>
        <taxon>Agaricomycotina</taxon>
        <taxon>Agaricomycetes</taxon>
        <taxon>Phallomycetidae</taxon>
        <taxon>Geastrales</taxon>
        <taxon>Sphaerobolaceae</taxon>
        <taxon>Sphaerobolus</taxon>
    </lineage>
</organism>
<dbReference type="Gene3D" id="6.10.140.2220">
    <property type="match status" value="1"/>
</dbReference>
<dbReference type="AlphaFoldDB" id="A0A0C9USP1"/>
<dbReference type="OrthoDB" id="3040823at2759"/>
<dbReference type="Proteomes" id="UP000054279">
    <property type="component" value="Unassembled WGS sequence"/>
</dbReference>
<evidence type="ECO:0008006" key="3">
    <source>
        <dbReference type="Google" id="ProtNLM"/>
    </source>
</evidence>
<sequence>MDFQSQPQTYVNASPADQALARRIELDLNLLSALGGHLEALRLLIPMARQLPVLDQIRVSEILFVHLGDPEIVPNETSSTDPTVQNNIELAHTCLLSLCYLVEIIPKDIHYIARIKRAWPGIFKWSQFFFDVYINRRHQERDATLLGIKASWNFFVETFGMQDLIIATPGSIELATNLWIAGDGWSEKASRYQGNPYAVLSNLLREKTYPQVRGRILSVVKGKPMILAKLLISRLQALTKSKTGIEERLDAGLDLLMHFTQFYKHEIIYALLEAGIIPCLVNFLDTAATMALLGKAGVDDITIRNVSMALISLMFCVGATDGWRWILQAVKSGFLSVVLTLSPNYERLHHGSYHAVADIIGDLLPRYMVYYSVMIEVKKQLDNLDDSVIWTTGFGEAWKRMRNKCLALWLISQSPELKLEIHCSNRLCTKSGHPEQFRKCATCLMAYCSKECQILHLKNGHKEACKDYIHGPNDVPVLSSMTELDRTFLRQLMWFDVWHHRQELQKIAVDAFSNVPLRDFVIQADYTPISRTLRIMPVAKTIEEKVTGPNHAFFRSYQTVLANTREKNLTSVIGLFCQGEYHSPLHVEKEFWVVANNSTKATKDVLTALALLNGASDLPQL</sequence>
<evidence type="ECO:0000313" key="1">
    <source>
        <dbReference type="EMBL" id="KIJ45858.1"/>
    </source>
</evidence>
<keyword evidence="2" id="KW-1185">Reference proteome</keyword>